<proteinExistence type="inferred from homology"/>
<keyword evidence="13" id="KW-0411">Iron-sulfur</keyword>
<dbReference type="GO" id="GO:0051538">
    <property type="term" value="F:3 iron, 4 sulfur cluster binding"/>
    <property type="evidence" value="ECO:0007669"/>
    <property type="project" value="UniProtKB-KW"/>
</dbReference>
<dbReference type="FunFam" id="3.20.20.70:FF:000031">
    <property type="entry name" value="Glutamate synthase 1 [NADH]"/>
    <property type="match status" value="1"/>
</dbReference>
<keyword evidence="15" id="KW-0003">3Fe-4S</keyword>
<evidence type="ECO:0000256" key="3">
    <source>
        <dbReference type="ARBA" id="ARBA00001974"/>
    </source>
</evidence>
<comment type="cofactor">
    <cofactor evidence="1">
        <name>FMN</name>
        <dbReference type="ChEBI" id="CHEBI:58210"/>
    </cofactor>
</comment>
<accession>A0A4R6M1Z0</accession>
<name>A0A4R6M1Z0_9FIRM</name>
<keyword evidence="11" id="KW-0560">Oxidoreductase</keyword>
<evidence type="ECO:0000256" key="7">
    <source>
        <dbReference type="ARBA" id="ARBA00022643"/>
    </source>
</evidence>
<evidence type="ECO:0000256" key="16">
    <source>
        <dbReference type="ARBA" id="ARBA00029440"/>
    </source>
</evidence>
<feature type="compositionally biased region" description="Basic and acidic residues" evidence="17">
    <location>
        <begin position="468"/>
        <end position="481"/>
    </location>
</feature>
<evidence type="ECO:0000256" key="2">
    <source>
        <dbReference type="ARBA" id="ARBA00001927"/>
    </source>
</evidence>
<dbReference type="InterPro" id="IPR001202">
    <property type="entry name" value="WW_dom"/>
</dbReference>
<feature type="compositionally biased region" description="Basic and acidic residues" evidence="17">
    <location>
        <begin position="933"/>
        <end position="943"/>
    </location>
</feature>
<dbReference type="RefSeq" id="WP_133513637.1">
    <property type="nucleotide sequence ID" value="NZ_SNWX01000001.1"/>
</dbReference>
<dbReference type="FunFam" id="3.20.20.70:FF:000053">
    <property type="entry name" value="Glutamate synthase large subunit"/>
    <property type="match status" value="1"/>
</dbReference>
<keyword evidence="12" id="KW-0408">Iron</keyword>
<dbReference type="SUPFAM" id="SSF51395">
    <property type="entry name" value="FMN-linked oxidoreductases"/>
    <property type="match status" value="1"/>
</dbReference>
<feature type="region of interest" description="Disordered" evidence="17">
    <location>
        <begin position="454"/>
        <end position="481"/>
    </location>
</feature>
<evidence type="ECO:0000256" key="10">
    <source>
        <dbReference type="ARBA" id="ARBA00022962"/>
    </source>
</evidence>
<keyword evidence="8" id="KW-0479">Metal-binding</keyword>
<feature type="region of interest" description="Disordered" evidence="17">
    <location>
        <begin position="924"/>
        <end position="944"/>
    </location>
</feature>
<keyword evidence="6" id="KW-0285">Flavoprotein</keyword>
<protein>
    <submittedName>
        <fullName evidence="20">Glutamate synthase (NADH) large subunit</fullName>
    </submittedName>
</protein>
<dbReference type="CDD" id="cd02808">
    <property type="entry name" value="GltS_FMN"/>
    <property type="match status" value="1"/>
</dbReference>
<keyword evidence="9" id="KW-0274">FAD</keyword>
<gene>
    <name evidence="20" type="ORF">DFR79_101204</name>
</gene>
<dbReference type="Gene3D" id="2.160.20.60">
    <property type="entry name" value="Glutamate synthase, alpha subunit, C-terminal domain"/>
    <property type="match status" value="1"/>
</dbReference>
<dbReference type="Pfam" id="PF01645">
    <property type="entry name" value="Glu_synthase"/>
    <property type="match status" value="1"/>
</dbReference>
<evidence type="ECO:0000256" key="4">
    <source>
        <dbReference type="ARBA" id="ARBA00009716"/>
    </source>
</evidence>
<dbReference type="GO" id="GO:0019676">
    <property type="term" value="P:ammonia assimilation cycle"/>
    <property type="evidence" value="ECO:0007669"/>
    <property type="project" value="TreeGrafter"/>
</dbReference>
<dbReference type="InterPro" id="IPR050711">
    <property type="entry name" value="ET-N_metabolism_enzyme"/>
</dbReference>
<evidence type="ECO:0000256" key="1">
    <source>
        <dbReference type="ARBA" id="ARBA00001917"/>
    </source>
</evidence>
<feature type="domain" description="WW" evidence="18">
    <location>
        <begin position="320"/>
        <end position="355"/>
    </location>
</feature>
<comment type="cofactor">
    <cofactor evidence="2">
        <name>[3Fe-4S] cluster</name>
        <dbReference type="ChEBI" id="CHEBI:21137"/>
    </cofactor>
</comment>
<dbReference type="Pfam" id="PF04898">
    <property type="entry name" value="Glu_syn_central"/>
    <property type="match status" value="1"/>
</dbReference>
<evidence type="ECO:0000256" key="8">
    <source>
        <dbReference type="ARBA" id="ARBA00022723"/>
    </source>
</evidence>
<dbReference type="InterPro" id="IPR002489">
    <property type="entry name" value="Glu_synth_asu_C"/>
</dbReference>
<dbReference type="PROSITE" id="PS50020">
    <property type="entry name" value="WW_DOMAIN_2"/>
    <property type="match status" value="1"/>
</dbReference>
<dbReference type="FunFam" id="2.160.20.60:FF:000001">
    <property type="entry name" value="Glutamate synthase, large subunit"/>
    <property type="match status" value="1"/>
</dbReference>
<dbReference type="GO" id="GO:0006537">
    <property type="term" value="P:glutamate biosynthetic process"/>
    <property type="evidence" value="ECO:0007669"/>
    <property type="project" value="UniProtKB-KW"/>
</dbReference>
<evidence type="ECO:0000313" key="20">
    <source>
        <dbReference type="EMBL" id="TDO95203.1"/>
    </source>
</evidence>
<dbReference type="EMBL" id="SNWX01000001">
    <property type="protein sequence ID" value="TDO95203.1"/>
    <property type="molecule type" value="Genomic_DNA"/>
</dbReference>
<dbReference type="GO" id="GO:0046872">
    <property type="term" value="F:metal ion binding"/>
    <property type="evidence" value="ECO:0007669"/>
    <property type="project" value="UniProtKB-KW"/>
</dbReference>
<comment type="caution">
    <text evidence="20">The sequence shown here is derived from an EMBL/GenBank/DDBJ whole genome shotgun (WGS) entry which is preliminary data.</text>
</comment>
<evidence type="ECO:0000256" key="11">
    <source>
        <dbReference type="ARBA" id="ARBA00023002"/>
    </source>
</evidence>
<keyword evidence="7" id="KW-0288">FMN</keyword>
<dbReference type="Gene3D" id="3.20.20.70">
    <property type="entry name" value="Aldolase class I"/>
    <property type="match status" value="2"/>
</dbReference>
<dbReference type="FunFam" id="3.60.20.10:FF:000001">
    <property type="entry name" value="Glutamate synthase, large subunit"/>
    <property type="match status" value="1"/>
</dbReference>
<dbReference type="Pfam" id="PF01493">
    <property type="entry name" value="GXGXG"/>
    <property type="match status" value="1"/>
</dbReference>
<dbReference type="CDD" id="cd00713">
    <property type="entry name" value="GltS"/>
    <property type="match status" value="1"/>
</dbReference>
<dbReference type="NCBIfam" id="NF008730">
    <property type="entry name" value="PRK11750.1"/>
    <property type="match status" value="1"/>
</dbReference>
<comment type="similarity">
    <text evidence="4">Belongs to the glutamate synthase family.</text>
</comment>
<evidence type="ECO:0000256" key="9">
    <source>
        <dbReference type="ARBA" id="ARBA00022827"/>
    </source>
</evidence>
<dbReference type="InterPro" id="IPR006982">
    <property type="entry name" value="Glu_synth_centr_N"/>
</dbReference>
<dbReference type="Proteomes" id="UP000295064">
    <property type="component" value="Unassembled WGS sequence"/>
</dbReference>
<evidence type="ECO:0000256" key="17">
    <source>
        <dbReference type="SAM" id="MobiDB-lite"/>
    </source>
</evidence>
<dbReference type="InterPro" id="IPR029055">
    <property type="entry name" value="Ntn_hydrolases_N"/>
</dbReference>
<keyword evidence="10" id="KW-0315">Glutamine amidotransferase</keyword>
<feature type="domain" description="Glutamine amidotransferase type-2" evidence="19">
    <location>
        <begin position="22"/>
        <end position="419"/>
    </location>
</feature>
<evidence type="ECO:0000259" key="18">
    <source>
        <dbReference type="PROSITE" id="PS50020"/>
    </source>
</evidence>
<dbReference type="OrthoDB" id="9758182at2"/>
<dbReference type="SUPFAM" id="SSF56235">
    <property type="entry name" value="N-terminal nucleophile aminohydrolases (Ntn hydrolases)"/>
    <property type="match status" value="1"/>
</dbReference>
<evidence type="ECO:0000256" key="6">
    <source>
        <dbReference type="ARBA" id="ARBA00022630"/>
    </source>
</evidence>
<evidence type="ECO:0000256" key="13">
    <source>
        <dbReference type="ARBA" id="ARBA00023014"/>
    </source>
</evidence>
<evidence type="ECO:0000256" key="15">
    <source>
        <dbReference type="ARBA" id="ARBA00023291"/>
    </source>
</evidence>
<dbReference type="Gene3D" id="3.60.20.10">
    <property type="entry name" value="Glutamine Phosphoribosylpyrophosphate, subunit 1, domain 1"/>
    <property type="match status" value="1"/>
</dbReference>
<organism evidence="20 21">
    <name type="scientific">Halanaerobium saccharolyticum</name>
    <dbReference type="NCBI Taxonomy" id="43595"/>
    <lineage>
        <taxon>Bacteria</taxon>
        <taxon>Bacillati</taxon>
        <taxon>Bacillota</taxon>
        <taxon>Clostridia</taxon>
        <taxon>Halanaerobiales</taxon>
        <taxon>Halanaerobiaceae</taxon>
        <taxon>Halanaerobium</taxon>
    </lineage>
</organism>
<sequence>MTFTKMPEKQGLYSPEFEHDACGMGFVSQIKGQKSHQIVEQALEVLVNLSHRGASGSEENTGDGAGILLQLPDGFLRQKLQANGVTLPEQGNYGAGMVFLPREHEKRKGVKEIVEAAVEAEGQQVIAWRDVPVSSEGLGRSALEVMPHFSQIFIEKSKEVEQGIDFERKLYLIRKKIENKIRNSEYQGELYFASLSSRTLVYKGMLTPEQLEGFFPDLSEPELETAIALVHSRFSTNTFPSWERAHPNRYLIHNGEINTMLGNQNWMRAREGIFESDIFGDELKELLPVIAREGSDSARFDNVLEFLTLNGRSLAHSMMMMIPEPWEHNEQMEKKKRDFYHYHSTLMEAWDGPAAMAFTDGTQVGAVLDRNGLRPSRYYITDDDLLILSSEVGVLELPEEKVVSKQRLEPGKMLLLDTEKGRIINDQELKADIASAEPYGQWLEEELIELKELKEKDGEKGSSGNLEPENKSSDKATDSKSTELVKLQKSFGYSYEELQKLVIPMARDGVDPIGSMGNDASLAVLSDQPQLLYNYFKQRFAQVTNPPIDSIREKLITATNTFLGSEGNLLQPDSRSCRQLELEHPLLRNQELEQIKNLDQEGFKTAVLDITFNKEDKNSSLAARMEELCSEAEELIAEDINIIILSDREVDKQKVAVPALLAVSGLHHYLIEKGLRTELSLVLESGEPKEVHHFSVLIGYGADAVNPYLAYATLEDLAEEGHLEMPAEKAVQRYIKAAVKGVVKVMAKMGISTVQSYRGAQIFEAIGISEAVIDKYFCRTASRIGGIGIEEIEKESIMRHDSAFKGVKVEKETLDSGGSFSWRQDGEEHLYDPETIYLLQRAVRENDYDLFKEYRNKLNDQSSRMLTLRGLLEPQYQPEPIPLEEVEPAEEIMKRFKTGAMSYGSISQEAHEALAVAMNRIGGKSNTGEGGENPERFTRDPNGDLRSSAIKQVASGRFGVNSNYLVNAQEIQIKMAQGAKPGEGGQLPGKKVYPWIAETRGTTPGVGLISPPPHHDIYSIEDLAQLIHDLKNANREARINVKLVSEVGVGTVAAGVAKGKADVILISGYDGGTGASPRTSIQHAGLPWELGLSETHQTLVLNDLRDRVTLETDGKIMTGKDLAVAAMLGAEEYGFATTPLVALGCIMMRVCSKNTCPVGVATQDPELRKKFTGKPEHVVNFMRFMAEDFRRELAALGFRSVNELVGRVDKLRQDKRDEHWKAKGLDYSSILYQPEKAKEKAVYCQQKQDHGLDKSLDLRELLQLTKEAVEHGVQLEKDLKIKNTDRVVGTILGSEITKRHGAEGLPEDTIQLNFTGSAGQSFAAYLPQGVTFRLTGDSNDYLGKGLSGAKVIVEKSEESKFEAEDNIIIGNVAFFGATDGEAYIEGKAGERFCVRNSGVSAVVEGLGDHGCEYMTGGRVVVLGQVGRNFAAGMTGGTAYVFDLEADFREKVNGDMVELEYLTETEDEIMVKEMIEEHLKYTGSDRAAEILNNWEKYKSKFIRVMPCDYKRMITAIDNFKAQGLSRDDALMKAFEENAHDKARVSGN</sequence>
<dbReference type="InterPro" id="IPR036485">
    <property type="entry name" value="Glu_synth_asu_C_sf"/>
</dbReference>
<evidence type="ECO:0000256" key="5">
    <source>
        <dbReference type="ARBA" id="ARBA00022605"/>
    </source>
</evidence>
<dbReference type="InterPro" id="IPR002932">
    <property type="entry name" value="Glu_synthdom"/>
</dbReference>
<comment type="pathway">
    <text evidence="16">Amino-acid biosynthesis.</text>
</comment>
<dbReference type="SUPFAM" id="SSF69336">
    <property type="entry name" value="Alpha subunit of glutamate synthase, C-terminal domain"/>
    <property type="match status" value="1"/>
</dbReference>
<dbReference type="PANTHER" id="PTHR11938:SF133">
    <property type="entry name" value="GLUTAMATE SYNTHASE (NADH)"/>
    <property type="match status" value="1"/>
</dbReference>
<dbReference type="InterPro" id="IPR013785">
    <property type="entry name" value="Aldolase_TIM"/>
</dbReference>
<evidence type="ECO:0000256" key="14">
    <source>
        <dbReference type="ARBA" id="ARBA00023164"/>
    </source>
</evidence>
<dbReference type="GO" id="GO:0015930">
    <property type="term" value="F:glutamate synthase activity"/>
    <property type="evidence" value="ECO:0007669"/>
    <property type="project" value="InterPro"/>
</dbReference>
<reference evidence="20 21" key="1">
    <citation type="submission" date="2019-03" db="EMBL/GenBank/DDBJ databases">
        <title>Subsurface microbial communities from deep shales in Ohio and West Virginia, USA.</title>
        <authorList>
            <person name="Wrighton K."/>
        </authorList>
    </citation>
    <scope>NUCLEOTIDE SEQUENCE [LARGE SCALE GENOMIC DNA]</scope>
    <source>
        <strain evidence="20 21">MA284_T2</strain>
    </source>
</reference>
<dbReference type="InterPro" id="IPR017932">
    <property type="entry name" value="GATase_2_dom"/>
</dbReference>
<keyword evidence="5" id="KW-0028">Amino-acid biosynthesis</keyword>
<dbReference type="CDD" id="cd00982">
    <property type="entry name" value="gltB_C"/>
    <property type="match status" value="1"/>
</dbReference>
<evidence type="ECO:0000313" key="21">
    <source>
        <dbReference type="Proteomes" id="UP000295064"/>
    </source>
</evidence>
<evidence type="ECO:0000256" key="12">
    <source>
        <dbReference type="ARBA" id="ARBA00023004"/>
    </source>
</evidence>
<dbReference type="PROSITE" id="PS51278">
    <property type="entry name" value="GATASE_TYPE_2"/>
    <property type="match status" value="1"/>
</dbReference>
<comment type="cofactor">
    <cofactor evidence="3">
        <name>FAD</name>
        <dbReference type="ChEBI" id="CHEBI:57692"/>
    </cofactor>
</comment>
<evidence type="ECO:0000259" key="19">
    <source>
        <dbReference type="PROSITE" id="PS51278"/>
    </source>
</evidence>
<dbReference type="PANTHER" id="PTHR11938">
    <property type="entry name" value="FAD NADPH DEHYDROGENASE/OXIDOREDUCTASE"/>
    <property type="match status" value="1"/>
</dbReference>
<dbReference type="Pfam" id="PF00310">
    <property type="entry name" value="GATase_2"/>
    <property type="match status" value="1"/>
</dbReference>
<keyword evidence="14" id="KW-0314">Glutamate biosynthesis</keyword>